<dbReference type="RefSeq" id="WP_010685664.1">
    <property type="nucleotide sequence ID" value="NZ_CP043538.1"/>
</dbReference>
<name>A0A6B9FL46_9HYPH</name>
<dbReference type="Proteomes" id="UP000012488">
    <property type="component" value="Chromosome"/>
</dbReference>
<organism evidence="1 2">
    <name type="scientific">Methylobacterium mesophilicum SR1.6/6</name>
    <dbReference type="NCBI Taxonomy" id="908290"/>
    <lineage>
        <taxon>Bacteria</taxon>
        <taxon>Pseudomonadati</taxon>
        <taxon>Pseudomonadota</taxon>
        <taxon>Alphaproteobacteria</taxon>
        <taxon>Hyphomicrobiales</taxon>
        <taxon>Methylobacteriaceae</taxon>
        <taxon>Methylobacterium</taxon>
    </lineage>
</organism>
<evidence type="ECO:0000313" key="1">
    <source>
        <dbReference type="EMBL" id="QGY01884.1"/>
    </source>
</evidence>
<evidence type="ECO:0000313" key="2">
    <source>
        <dbReference type="Proteomes" id="UP000012488"/>
    </source>
</evidence>
<reference evidence="1 2" key="2">
    <citation type="journal article" date="2013" name="Genome Announc.">
        <title>Draft Genome Sequence of Methylobacterium mesophilicum Strain SR1.6/6, Isolated from Citrus sinensis.</title>
        <authorList>
            <person name="Marinho Almeida D."/>
            <person name="Dini-Andreote F."/>
            <person name="Camargo Neves A.A."/>
            <person name="Juca Ramos R.T."/>
            <person name="Andreote F.D."/>
            <person name="Carneiro A.R."/>
            <person name="Oliveira de Souza Lima A."/>
            <person name="Caracciolo Gomes de Sa P.H."/>
            <person name="Ribeiro Barbosa M.S."/>
            <person name="Araujo W.L."/>
            <person name="Silva A."/>
        </authorList>
    </citation>
    <scope>NUCLEOTIDE SEQUENCE [LARGE SCALE GENOMIC DNA]</scope>
    <source>
        <strain evidence="1 2">SR1.6/6</strain>
    </source>
</reference>
<sequence>MDYKHDLTLSEQRRLLSDRMQALRSYDLITRSQSVEALARSRELLRVPVYRRPKLSKAG</sequence>
<dbReference type="KEGG" id="mmes:MMSR116_08330"/>
<protein>
    <submittedName>
        <fullName evidence="1">Uncharacterized protein</fullName>
    </submittedName>
</protein>
<reference evidence="1 2" key="1">
    <citation type="journal article" date="2012" name="Genet. Mol. Biol.">
        <title>Analysis of 16S rRNA and mxaF genes revealing insights into Methylobacterium niche-specific plant association.</title>
        <authorList>
            <person name="Dourado M.N."/>
            <person name="Andreote F.D."/>
            <person name="Dini-Andreote F."/>
            <person name="Conti R."/>
            <person name="Araujo J.M."/>
            <person name="Araujo W.L."/>
        </authorList>
    </citation>
    <scope>NUCLEOTIDE SEQUENCE [LARGE SCALE GENOMIC DNA]</scope>
    <source>
        <strain evidence="1 2">SR1.6/6</strain>
    </source>
</reference>
<dbReference type="EMBL" id="CP043538">
    <property type="protein sequence ID" value="QGY01884.1"/>
    <property type="molecule type" value="Genomic_DNA"/>
</dbReference>
<accession>A0A6B9FL46</accession>
<gene>
    <name evidence="1" type="ORF">MMSR116_08330</name>
</gene>
<proteinExistence type="predicted"/>
<dbReference type="AlphaFoldDB" id="A0A6B9FL46"/>